<reference evidence="1 2" key="1">
    <citation type="journal article" date="2019" name="Int. J. Syst. Evol. Microbiol.">
        <title>The Global Catalogue of Microorganisms (GCM) 10K type strain sequencing project: providing services to taxonomists for standard genome sequencing and annotation.</title>
        <authorList>
            <consortium name="The Broad Institute Genomics Platform"/>
            <consortium name="The Broad Institute Genome Sequencing Center for Infectious Disease"/>
            <person name="Wu L."/>
            <person name="Ma J."/>
        </authorList>
    </citation>
    <scope>NUCLEOTIDE SEQUENCE [LARGE SCALE GENOMIC DNA]</scope>
    <source>
        <strain evidence="1 2">JCM 11269</strain>
    </source>
</reference>
<sequence>MPHPGTVFAAVFVALYVAHSVGDHWVQTSAQSAAKGQPGWAGRLACGRHVLCLTITKGLALAPVVWVLDLPVTARGLVLGLGIDAAAHYWADRRTTLRRLAAWCRKSEFYSLGTPAHADHPVTARGKHAPTLGTGAYALDQSWHLLWLGVASLVVAAV</sequence>
<accession>A0ABN1T0T3</accession>
<organism evidence="1 2">
    <name type="scientific">Streptomyces thermogriseus</name>
    <dbReference type="NCBI Taxonomy" id="75292"/>
    <lineage>
        <taxon>Bacteria</taxon>
        <taxon>Bacillati</taxon>
        <taxon>Actinomycetota</taxon>
        <taxon>Actinomycetes</taxon>
        <taxon>Kitasatosporales</taxon>
        <taxon>Streptomycetaceae</taxon>
        <taxon>Streptomyces</taxon>
    </lineage>
</organism>
<protein>
    <recommendedName>
        <fullName evidence="3">Transcriptional regulator</fullName>
    </recommendedName>
</protein>
<evidence type="ECO:0000313" key="2">
    <source>
        <dbReference type="Proteomes" id="UP001501072"/>
    </source>
</evidence>
<proteinExistence type="predicted"/>
<evidence type="ECO:0008006" key="3">
    <source>
        <dbReference type="Google" id="ProtNLM"/>
    </source>
</evidence>
<dbReference type="EMBL" id="BAAAHU010000032">
    <property type="protein sequence ID" value="GAA1011591.1"/>
    <property type="molecule type" value="Genomic_DNA"/>
</dbReference>
<gene>
    <name evidence="1" type="ORF">GCM10009564_32930</name>
</gene>
<keyword evidence="2" id="KW-1185">Reference proteome</keyword>
<comment type="caution">
    <text evidence="1">The sequence shown here is derived from an EMBL/GenBank/DDBJ whole genome shotgun (WGS) entry which is preliminary data.</text>
</comment>
<dbReference type="RefSeq" id="WP_346073350.1">
    <property type="nucleotide sequence ID" value="NZ_BAAAHU010000032.1"/>
</dbReference>
<evidence type="ECO:0000313" key="1">
    <source>
        <dbReference type="EMBL" id="GAA1011591.1"/>
    </source>
</evidence>
<dbReference type="Proteomes" id="UP001501072">
    <property type="component" value="Unassembled WGS sequence"/>
</dbReference>
<name>A0ABN1T0T3_9ACTN</name>